<comment type="caution">
    <text evidence="2">The sequence shown here is derived from an EMBL/GenBank/DDBJ whole genome shotgun (WGS) entry which is preliminary data.</text>
</comment>
<evidence type="ECO:0000256" key="1">
    <source>
        <dbReference type="SAM" id="SignalP"/>
    </source>
</evidence>
<evidence type="ECO:0000313" key="2">
    <source>
        <dbReference type="EMBL" id="KAL2050300.1"/>
    </source>
</evidence>
<keyword evidence="1" id="KW-0732">Signal</keyword>
<feature type="chain" id="PRO_5045595519" evidence="1">
    <location>
        <begin position="25"/>
        <end position="195"/>
    </location>
</feature>
<dbReference type="Proteomes" id="UP001590951">
    <property type="component" value="Unassembled WGS sequence"/>
</dbReference>
<reference evidence="2 3" key="1">
    <citation type="submission" date="2024-09" db="EMBL/GenBank/DDBJ databases">
        <title>Rethinking Asexuality: The Enigmatic Case of Functional Sexual Genes in Lepraria (Stereocaulaceae).</title>
        <authorList>
            <person name="Doellman M."/>
            <person name="Sun Y."/>
            <person name="Barcenas-Pena A."/>
            <person name="Lumbsch H.T."/>
            <person name="Grewe F."/>
        </authorList>
    </citation>
    <scope>NUCLEOTIDE SEQUENCE [LARGE SCALE GENOMIC DNA]</scope>
    <source>
        <strain evidence="2 3">Grewe 0041</strain>
    </source>
</reference>
<gene>
    <name evidence="2" type="ORF">ABVK25_009408</name>
</gene>
<sequence>MQCYLSLHLCYALFILTQVHITHASPAAIGAQPSLPALNASTNDVHLHCFTPALQPERPLTNVNDCKNALALMVLEPNFITPYRFSKNSRWFDVIPVPKGWTSGDCIIFVSCENDRDTDVFRLADVAGQARKIIQACVEGQATPRGGIDGVGTVGTFYVSVGKPFDPRVSSTSRRVAGPKVMGNATLLGPGVSTE</sequence>
<evidence type="ECO:0000313" key="3">
    <source>
        <dbReference type="Proteomes" id="UP001590951"/>
    </source>
</evidence>
<accession>A0ABR4AXB3</accession>
<proteinExistence type="predicted"/>
<keyword evidence="3" id="KW-1185">Reference proteome</keyword>
<feature type="signal peptide" evidence="1">
    <location>
        <begin position="1"/>
        <end position="24"/>
    </location>
</feature>
<dbReference type="EMBL" id="JBHFEH010000049">
    <property type="protein sequence ID" value="KAL2050300.1"/>
    <property type="molecule type" value="Genomic_DNA"/>
</dbReference>
<organism evidence="2 3">
    <name type="scientific">Lepraria finkii</name>
    <dbReference type="NCBI Taxonomy" id="1340010"/>
    <lineage>
        <taxon>Eukaryota</taxon>
        <taxon>Fungi</taxon>
        <taxon>Dikarya</taxon>
        <taxon>Ascomycota</taxon>
        <taxon>Pezizomycotina</taxon>
        <taxon>Lecanoromycetes</taxon>
        <taxon>OSLEUM clade</taxon>
        <taxon>Lecanoromycetidae</taxon>
        <taxon>Lecanorales</taxon>
        <taxon>Lecanorineae</taxon>
        <taxon>Stereocaulaceae</taxon>
        <taxon>Lepraria</taxon>
    </lineage>
</organism>
<name>A0ABR4AXB3_9LECA</name>
<protein>
    <submittedName>
        <fullName evidence="2">Uncharacterized protein</fullName>
    </submittedName>
</protein>